<evidence type="ECO:0000313" key="6">
    <source>
        <dbReference type="EMBL" id="WKA06696.1"/>
    </source>
</evidence>
<dbReference type="SUPFAM" id="SSF63393">
    <property type="entry name" value="RNA polymerase subunits"/>
    <property type="match status" value="1"/>
</dbReference>
<dbReference type="InterPro" id="IPR039747">
    <property type="entry name" value="RPABC4"/>
</dbReference>
<dbReference type="PANTHER" id="PTHR12056:SF2">
    <property type="entry name" value="GEO11084P1"/>
    <property type="match status" value="1"/>
</dbReference>
<keyword evidence="3" id="KW-0862">Zinc</keyword>
<comment type="similarity">
    <text evidence="5">Belongs to the archaeal Rpo12/eukaryotic RPC10 RNA polymerase subunit family.</text>
</comment>
<dbReference type="Gene3D" id="2.20.28.30">
    <property type="entry name" value="RNA polymerase ii, chain L"/>
    <property type="match status" value="1"/>
</dbReference>
<dbReference type="InterPro" id="IPR029040">
    <property type="entry name" value="RPABC4/Spt4"/>
</dbReference>
<keyword evidence="7" id="KW-1185">Reference proteome</keyword>
<dbReference type="SMART" id="SM00659">
    <property type="entry name" value="RPOLCX"/>
    <property type="match status" value="1"/>
</dbReference>
<name>A0ABY9DI78_VITVI</name>
<dbReference type="PANTHER" id="PTHR12056">
    <property type="entry name" value="DNA-DIRECTED RNA POLYMERASES I, II, AND III"/>
    <property type="match status" value="1"/>
</dbReference>
<protein>
    <submittedName>
        <fullName evidence="6">Uncharacterized protein</fullName>
    </submittedName>
</protein>
<evidence type="ECO:0000256" key="1">
    <source>
        <dbReference type="ARBA" id="ARBA00004123"/>
    </source>
</evidence>
<evidence type="ECO:0000256" key="4">
    <source>
        <dbReference type="ARBA" id="ARBA00023242"/>
    </source>
</evidence>
<keyword evidence="2" id="KW-0479">Metal-binding</keyword>
<comment type="subcellular location">
    <subcellularLocation>
        <location evidence="1">Nucleus</location>
    </subcellularLocation>
</comment>
<keyword evidence="4" id="KW-0539">Nucleus</keyword>
<dbReference type="InterPro" id="IPR006591">
    <property type="entry name" value="RNAP_P/RPABC4"/>
</dbReference>
<reference evidence="6 7" key="1">
    <citation type="journal article" date="2023" name="Hortic Res">
        <title>The complete reference genome for grapevine (Vitis vinifera L.) genetics and breeding.</title>
        <authorList>
            <person name="Shi X."/>
            <person name="Cao S."/>
            <person name="Wang X."/>
            <person name="Huang S."/>
            <person name="Wang Y."/>
            <person name="Liu Z."/>
            <person name="Liu W."/>
            <person name="Leng X."/>
            <person name="Peng Y."/>
            <person name="Wang N."/>
            <person name="Wang Y."/>
            <person name="Ma Z."/>
            <person name="Xu X."/>
            <person name="Zhang F."/>
            <person name="Xue H."/>
            <person name="Zhong H."/>
            <person name="Wang Y."/>
            <person name="Zhang K."/>
            <person name="Velt A."/>
            <person name="Avia K."/>
            <person name="Holtgrawe D."/>
            <person name="Grimplet J."/>
            <person name="Matus J.T."/>
            <person name="Ware D."/>
            <person name="Wu X."/>
            <person name="Wang H."/>
            <person name="Liu C."/>
            <person name="Fang Y."/>
            <person name="Rustenholz C."/>
            <person name="Cheng Z."/>
            <person name="Xiao H."/>
            <person name="Zhou Y."/>
        </authorList>
    </citation>
    <scope>NUCLEOTIDE SEQUENCE [LARGE SCALE GENOMIC DNA]</scope>
    <source>
        <strain evidence="7">cv. Pinot noir / PN40024</strain>
        <tissue evidence="6">Leaf</tissue>
    </source>
</reference>
<evidence type="ECO:0000313" key="7">
    <source>
        <dbReference type="Proteomes" id="UP001227230"/>
    </source>
</evidence>
<proteinExistence type="inferred from homology"/>
<evidence type="ECO:0000256" key="3">
    <source>
        <dbReference type="ARBA" id="ARBA00022833"/>
    </source>
</evidence>
<evidence type="ECO:0000256" key="5">
    <source>
        <dbReference type="ARBA" id="ARBA00025770"/>
    </source>
</evidence>
<accession>A0ABY9DI78</accession>
<dbReference type="Proteomes" id="UP001227230">
    <property type="component" value="Chromosome 16"/>
</dbReference>
<gene>
    <name evidence="6" type="ORF">VitviT2T_024585</name>
</gene>
<evidence type="ECO:0000256" key="2">
    <source>
        <dbReference type="ARBA" id="ARBA00022723"/>
    </source>
</evidence>
<organism evidence="6 7">
    <name type="scientific">Vitis vinifera</name>
    <name type="common">Grape</name>
    <dbReference type="NCBI Taxonomy" id="29760"/>
    <lineage>
        <taxon>Eukaryota</taxon>
        <taxon>Viridiplantae</taxon>
        <taxon>Streptophyta</taxon>
        <taxon>Embryophyta</taxon>
        <taxon>Tracheophyta</taxon>
        <taxon>Spermatophyta</taxon>
        <taxon>Magnoliopsida</taxon>
        <taxon>eudicotyledons</taxon>
        <taxon>Gunneridae</taxon>
        <taxon>Pentapetalae</taxon>
        <taxon>rosids</taxon>
        <taxon>Vitales</taxon>
        <taxon>Vitaceae</taxon>
        <taxon>Viteae</taxon>
        <taxon>Vitis</taxon>
    </lineage>
</organism>
<dbReference type="EMBL" id="CP126663">
    <property type="protein sequence ID" value="WKA06696.1"/>
    <property type="molecule type" value="Genomic_DNA"/>
</dbReference>
<dbReference type="Pfam" id="PF03604">
    <property type="entry name" value="Zn_ribbon_RPAB4"/>
    <property type="match status" value="1"/>
</dbReference>
<sequence length="360" mass="40225">MDPQPEPVSYICGDCGQENTLKPGDVIQCRECGYRILPRFVHCIKLCNSTSLSSLGLMMELCTLLLVSLLFVSAMGQLPSQDIVALLEFKKGIQHDPTGLDFIDPLFECLRAELLPVPVLSPDLLPRVGCAESSVGVSTPEKREILIDINDRFPRDFLSNIFSKVVHLSDSPDISKPRKDGNGLSYVENCEPKHRSYFQKLAQGRFVQDDVSLINQDHLGSSSVLIKVEEEHTHSGVRNTRNFIIACAKLPSAYSGSLVHSGSRSLNDWISHVSEQCRKEELPRLLPVKLKSKEKPLNTSWEEKFEHEGPASKIAVVDSAFLIRLYLDVPLDKKSTLQVENELPRTVGNLQVKALQRKLI</sequence>